<reference evidence="3" key="1">
    <citation type="submission" date="2016-07" db="EMBL/GenBank/DDBJ databases">
        <authorList>
            <person name="Florea S."/>
            <person name="Webb J.S."/>
            <person name="Jaromczyk J."/>
            <person name="Schardl C.L."/>
        </authorList>
    </citation>
    <scope>NUCLEOTIDE SEQUENCE [LARGE SCALE GENOMIC DNA]</scope>
    <source>
        <strain evidence="3">IPB1</strain>
    </source>
</reference>
<dbReference type="EMBL" id="MAUJ01000003">
    <property type="protein sequence ID" value="OCQ21294.1"/>
    <property type="molecule type" value="Genomic_DNA"/>
</dbReference>
<dbReference type="Gene3D" id="2.60.40.3140">
    <property type="match status" value="1"/>
</dbReference>
<dbReference type="Gene3D" id="3.10.620.30">
    <property type="match status" value="1"/>
</dbReference>
<organism evidence="2 3">
    <name type="scientific">Pseudoalteromonas luteoviolacea</name>
    <dbReference type="NCBI Taxonomy" id="43657"/>
    <lineage>
        <taxon>Bacteria</taxon>
        <taxon>Pseudomonadati</taxon>
        <taxon>Pseudomonadota</taxon>
        <taxon>Gammaproteobacteria</taxon>
        <taxon>Alteromonadales</taxon>
        <taxon>Pseudoalteromonadaceae</taxon>
        <taxon>Pseudoalteromonas</taxon>
    </lineage>
</organism>
<dbReference type="OrthoDB" id="8595007at2"/>
<dbReference type="SUPFAM" id="SSF54001">
    <property type="entry name" value="Cysteine proteinases"/>
    <property type="match status" value="1"/>
</dbReference>
<protein>
    <recommendedName>
        <fullName evidence="1">DUF3857 domain-containing protein</fullName>
    </recommendedName>
</protein>
<dbReference type="InterPro" id="IPR024618">
    <property type="entry name" value="DUF3857"/>
</dbReference>
<dbReference type="Pfam" id="PF12969">
    <property type="entry name" value="DUF3857"/>
    <property type="match status" value="1"/>
</dbReference>
<dbReference type="Proteomes" id="UP000093366">
    <property type="component" value="Unassembled WGS sequence"/>
</dbReference>
<dbReference type="RefSeq" id="WP_065790662.1">
    <property type="nucleotide sequence ID" value="NZ_MAUJ01000003.1"/>
</dbReference>
<dbReference type="AlphaFoldDB" id="A0A1C0TQT1"/>
<name>A0A1C0TQT1_9GAMM</name>
<dbReference type="InterPro" id="IPR038765">
    <property type="entry name" value="Papain-like_cys_pep_sf"/>
</dbReference>
<accession>A0A1C0TQT1</accession>
<evidence type="ECO:0000259" key="1">
    <source>
        <dbReference type="Pfam" id="PF12969"/>
    </source>
</evidence>
<sequence>MMTKWPLYIVLIFFISTAWQVKAIDKAPEIAFGQVPNWVNDVALTELPAQLDKPMHYRLLDRQVNTEANFAYFVRSRYQYTDSAGVQDNAAIRIRFNPAFEQLTFHKVHVYRNNKLIQSVGKEQVKLINAEDEQQGNLYSGEYEALILLKDIRVGDELEYSYTMKGQNPVFNGNFGHFASFGWSVDIDKVSFNLFTDPTRKLQVKTTQESLQPTIRSTEHGTLYHIEVLDSKKILADSDMPSWYTPYPYVQFSQYQNWQHLKEWANSLFENTQVKNEALLAYITKLQKMAKRDAVNEAIRFTQEDIRYLGLELGVNSHLPRSPDEVFANRYGDCKDKALLLKVLLDAVEVKASPVLVSSIEREKISDYLPTHQAFNHVINRIEFNGNQYFVDATMSYQGSDIESLYQPDYGKALLIDETKQTIIDATPTTRNSKVIVKEDIFSANYFSPVVWHIRTSMKGADAEAFRYRMATQGIDAIADSYANFYANSYPSLEVEQKMQVLDDPVTNTITVEENYSVPNFWVVNEKNEAEFGFYANFAHDYTKLPKSIRRSSPLHTSFPVDVVHAVTLHLPEDIDFSNQEFSEVVNSKYLQYSSQLRYDKKRLTLTNEYRSLSSYVPKSDVAKHISNLKKINDLKGYWGMVTNVIRQPVDAKFDVMLNNIKQNAQQSEE</sequence>
<evidence type="ECO:0000313" key="2">
    <source>
        <dbReference type="EMBL" id="OCQ21294.1"/>
    </source>
</evidence>
<proteinExistence type="predicted"/>
<feature type="domain" description="DUF3857" evidence="1">
    <location>
        <begin position="71"/>
        <end position="228"/>
    </location>
</feature>
<gene>
    <name evidence="2" type="ORF">A7985_11760</name>
</gene>
<evidence type="ECO:0000313" key="3">
    <source>
        <dbReference type="Proteomes" id="UP000093366"/>
    </source>
</evidence>
<comment type="caution">
    <text evidence="2">The sequence shown here is derived from an EMBL/GenBank/DDBJ whole genome shotgun (WGS) entry which is preliminary data.</text>
</comment>